<feature type="domain" description="Transposase-associated" evidence="4">
    <location>
        <begin position="3"/>
        <end position="75"/>
    </location>
</feature>
<dbReference type="Pfam" id="PF13960">
    <property type="entry name" value="DUF4218"/>
    <property type="match status" value="1"/>
</dbReference>
<dbReference type="InterPro" id="IPR025452">
    <property type="entry name" value="DUF4218"/>
</dbReference>
<keyword evidence="5" id="KW-1185">Reference proteome</keyword>
<reference evidence="6" key="2">
    <citation type="submission" date="2025-08" db="UniProtKB">
        <authorList>
            <consortium name="RefSeq"/>
        </authorList>
    </citation>
    <scope>IDENTIFICATION</scope>
    <source>
        <tissue evidence="6">Leaf</tissue>
    </source>
</reference>
<organism evidence="5 6">
    <name type="scientific">Ananas comosus</name>
    <name type="common">Pineapple</name>
    <name type="synonym">Ananas ananas</name>
    <dbReference type="NCBI Taxonomy" id="4615"/>
    <lineage>
        <taxon>Eukaryota</taxon>
        <taxon>Viridiplantae</taxon>
        <taxon>Streptophyta</taxon>
        <taxon>Embryophyta</taxon>
        <taxon>Tracheophyta</taxon>
        <taxon>Spermatophyta</taxon>
        <taxon>Magnoliopsida</taxon>
        <taxon>Liliopsida</taxon>
        <taxon>Poales</taxon>
        <taxon>Bromeliaceae</taxon>
        <taxon>Bromelioideae</taxon>
        <taxon>Ananas</taxon>
    </lineage>
</organism>
<gene>
    <name evidence="6" type="primary">LOC109716680</name>
</gene>
<evidence type="ECO:0000256" key="1">
    <source>
        <dbReference type="SAM" id="MobiDB-lite"/>
    </source>
</evidence>
<feature type="domain" description="DUF4216" evidence="2">
    <location>
        <begin position="921"/>
        <end position="996"/>
    </location>
</feature>
<evidence type="ECO:0000259" key="3">
    <source>
        <dbReference type="Pfam" id="PF13960"/>
    </source>
</evidence>
<evidence type="ECO:0000259" key="2">
    <source>
        <dbReference type="Pfam" id="PF13952"/>
    </source>
</evidence>
<dbReference type="GeneID" id="109716680"/>
<dbReference type="InterPro" id="IPR004242">
    <property type="entry name" value="Transposase_21"/>
</dbReference>
<evidence type="ECO:0000313" key="6">
    <source>
        <dbReference type="RefSeq" id="XP_020097813.1"/>
    </source>
</evidence>
<dbReference type="PANTHER" id="PTHR10775">
    <property type="entry name" value="OS08G0208400 PROTEIN"/>
    <property type="match status" value="1"/>
</dbReference>
<name>A0A6P5FWC0_ANACO</name>
<reference evidence="5" key="1">
    <citation type="journal article" date="2015" name="Nat. Genet.">
        <title>The pineapple genome and the evolution of CAM photosynthesis.</title>
        <authorList>
            <person name="Ming R."/>
            <person name="VanBuren R."/>
            <person name="Wai C.M."/>
            <person name="Tang H."/>
            <person name="Schatz M.C."/>
            <person name="Bowers J.E."/>
            <person name="Lyons E."/>
            <person name="Wang M.L."/>
            <person name="Chen J."/>
            <person name="Biggers E."/>
            <person name="Zhang J."/>
            <person name="Huang L."/>
            <person name="Zhang L."/>
            <person name="Miao W."/>
            <person name="Zhang J."/>
            <person name="Ye Z."/>
            <person name="Miao C."/>
            <person name="Lin Z."/>
            <person name="Wang H."/>
            <person name="Zhou H."/>
            <person name="Yim W.C."/>
            <person name="Priest H.D."/>
            <person name="Zheng C."/>
            <person name="Woodhouse M."/>
            <person name="Edger P.P."/>
            <person name="Guyot R."/>
            <person name="Guo H.B."/>
            <person name="Guo H."/>
            <person name="Zheng G."/>
            <person name="Singh R."/>
            <person name="Sharma A."/>
            <person name="Min X."/>
            <person name="Zheng Y."/>
            <person name="Lee H."/>
            <person name="Gurtowski J."/>
            <person name="Sedlazeck F.J."/>
            <person name="Harkess A."/>
            <person name="McKain M.R."/>
            <person name="Liao Z."/>
            <person name="Fang J."/>
            <person name="Liu J."/>
            <person name="Zhang X."/>
            <person name="Zhang Q."/>
            <person name="Hu W."/>
            <person name="Qin Y."/>
            <person name="Wang K."/>
            <person name="Chen L.Y."/>
            <person name="Shirley N."/>
            <person name="Lin Y.R."/>
            <person name="Liu L.Y."/>
            <person name="Hernandez A.G."/>
            <person name="Wright C.L."/>
            <person name="Bulone V."/>
            <person name="Tuskan G.A."/>
            <person name="Heath K."/>
            <person name="Zee F."/>
            <person name="Moore P.H."/>
            <person name="Sunkar R."/>
            <person name="Leebens-Mack J.H."/>
            <person name="Mockler T."/>
            <person name="Bennetzen J.L."/>
            <person name="Freeling M."/>
            <person name="Sankoff D."/>
            <person name="Paterson A.H."/>
            <person name="Zhu X."/>
            <person name="Yang X."/>
            <person name="Smith J.A."/>
            <person name="Cushman J.C."/>
            <person name="Paull R.E."/>
            <person name="Yu Q."/>
        </authorList>
    </citation>
    <scope>NUCLEOTIDE SEQUENCE [LARGE SCALE GENOMIC DNA]</scope>
    <source>
        <strain evidence="5">cv. F153</strain>
    </source>
</reference>
<dbReference type="PANTHER" id="PTHR10775:SF182">
    <property type="entry name" value="TRANSPOSON, EN_SPM-LIKE, TRANSPOSASE-ASSOCIATED DOMAIN PROTEIN-RELATED"/>
    <property type="match status" value="1"/>
</dbReference>
<proteinExistence type="predicted"/>
<dbReference type="OrthoDB" id="675476at2759"/>
<evidence type="ECO:0000259" key="4">
    <source>
        <dbReference type="Pfam" id="PF13963"/>
    </source>
</evidence>
<dbReference type="RefSeq" id="XP_020097813.1">
    <property type="nucleotide sequence ID" value="XM_020242224.1"/>
</dbReference>
<dbReference type="Pfam" id="PF13952">
    <property type="entry name" value="DUF4216"/>
    <property type="match status" value="1"/>
</dbReference>
<protein>
    <submittedName>
        <fullName evidence="6">Uncharacterized protein LOC109716680</fullName>
    </submittedName>
</protein>
<feature type="region of interest" description="Disordered" evidence="1">
    <location>
        <begin position="129"/>
        <end position="150"/>
    </location>
</feature>
<dbReference type="Proteomes" id="UP000515123">
    <property type="component" value="Linkage group 10"/>
</dbReference>
<sequence length="1052" mass="120801">MDKSWIEKPRNSKAYMDGVVNFIRFATEKSSVRGKIVCPCRKCSNCSSHTPEVVEEHLMWKGFSVGYTEWIFHGESLSASLIESSHNIFASNTPTSTNVHEGTIGQDDIRGLLRDAIGIPDINLSSNPISNEDIMRNSSEASRQQDSSIDDTTSYANLMQDCDQELYLGCLGYEKIHACPNDCMLYWNDKINQETCHVCGSSRWLKNKEDEDDTLGEDEDTIKKKKPAKILRYFPLIPRLKRIYMSSKMASSMRWHEEGRTKDGILRHPADALAWRSFNDHHPDFSSDPRSIRLGLASDEFNPFRTMSSIYSTWPVMLIPYNLPPWLCMKKSALILSMVILGENGPGNDIDVYLQPPIHELKILWDGVDAFDAFTKQNFNMRAALLWTINDFPAYAILSGWSTKGRIACPCCGNSTHSRWLKHRGKFCYMGHRRWLEESHPFRFKKDDFDGSVELRSAPTTLSGTDTLRQLEGINFQYGKGAKFSKKRAREEVRNVINEELVEKDNNTSQVAVFEDADDLINDPQNLDEDGVHSVDQQLWKKRSIFFDLPHWKDNLLRHNLDVMHIEKNVCDNLVGTMLNIVGRTKDNLKARFDLKDIGIRHDLHPKVLPNNKTHLPAACYTMSVDEKVRFLTVLKNLKVPDGYASNISRGVNLKERTLTNLKSHDGHILMQDILPIALRVAMPKQVAVVAIVSELSSCFKALCLKALDIEELDRYLVRLKSYVRNRAQPEGSIAEGYIAEECLTFCSRYLEGVETIFNRPQRNYDNVHNADDYMFSSSGRVLGKFESVILDEISLSQAHRYVLLHCDKISSYRSEFLVAQRRANRNIRANPSIEHKWLVENFSNWLLTKVPKMAENNCPEEIIAIARGPNNVAKRYSGFVINGFRFHTKNREKLRKTQNSGVMVEAEGQDYYDKLTDIFELDYYESFKVVLFRCEWVDIRSPRGMKKDTNGFVLVNFSKLMHTGQLLKDDPFIFSSQAKQVFYIQDMKNEEWSYVFITKPRDLYDMGTTLQGEDDDDQTYTQCMPFNIIDANQLDNCASWARTDVKGENSL</sequence>
<dbReference type="Pfam" id="PF02992">
    <property type="entry name" value="Transposase_21"/>
    <property type="match status" value="1"/>
</dbReference>
<dbReference type="InterPro" id="IPR029480">
    <property type="entry name" value="Transpos_assoc"/>
</dbReference>
<feature type="domain" description="DUF4218" evidence="3">
    <location>
        <begin position="713"/>
        <end position="764"/>
    </location>
</feature>
<dbReference type="AlphaFoldDB" id="A0A6P5FWC0"/>
<dbReference type="InterPro" id="IPR025312">
    <property type="entry name" value="DUF4216"/>
</dbReference>
<dbReference type="Pfam" id="PF13963">
    <property type="entry name" value="Transpos_assoc"/>
    <property type="match status" value="1"/>
</dbReference>
<accession>A0A6P5FWC0</accession>
<evidence type="ECO:0000313" key="5">
    <source>
        <dbReference type="Proteomes" id="UP000515123"/>
    </source>
</evidence>